<dbReference type="SUPFAM" id="SSF56059">
    <property type="entry name" value="Glutathione synthetase ATP-binding domain-like"/>
    <property type="match status" value="1"/>
</dbReference>
<dbReference type="InterPro" id="IPR036637">
    <property type="entry name" value="Phosphohistidine_dom_sf"/>
</dbReference>
<dbReference type="Gene3D" id="3.20.20.60">
    <property type="entry name" value="Phosphoenolpyruvate-binding domains"/>
    <property type="match status" value="1"/>
</dbReference>
<comment type="similarity">
    <text evidence="3 12">Belongs to the PEP-utilizing enzyme family.</text>
</comment>
<dbReference type="AlphaFoldDB" id="A0A080M4C4"/>
<comment type="caution">
    <text evidence="19">The sequence shown here is derived from an EMBL/GenBank/DDBJ whole genome shotgun (WGS) entry which is preliminary data.</text>
</comment>
<name>A0A080M4C4_9PROT</name>
<dbReference type="Gene3D" id="3.30.1490.20">
    <property type="entry name" value="ATP-grasp fold, A domain"/>
    <property type="match status" value="1"/>
</dbReference>
<dbReference type="InterPro" id="IPR015813">
    <property type="entry name" value="Pyrv/PenolPyrv_kinase-like_dom"/>
</dbReference>
<dbReference type="EMBL" id="JDST02000064">
    <property type="protein sequence ID" value="KFB76033.1"/>
    <property type="molecule type" value="Genomic_DNA"/>
</dbReference>
<dbReference type="Gene3D" id="1.10.189.10">
    <property type="entry name" value="Pyruvate Phosphate Dikinase, domain 2"/>
    <property type="match status" value="1"/>
</dbReference>
<dbReference type="STRING" id="1453999.AW06_002830"/>
<evidence type="ECO:0000313" key="19">
    <source>
        <dbReference type="EMBL" id="KFB76033.1"/>
    </source>
</evidence>
<keyword evidence="8" id="KW-0547">Nucleotide-binding</keyword>
<dbReference type="PROSITE" id="PS00742">
    <property type="entry name" value="PEP_ENZYMES_2"/>
    <property type="match status" value="1"/>
</dbReference>
<protein>
    <recommendedName>
        <fullName evidence="5 12">Pyruvate, phosphate dikinase</fullName>
        <ecNumber evidence="4 12">2.7.9.1</ecNumber>
    </recommendedName>
</protein>
<gene>
    <name evidence="19" type="primary">ppdK</name>
    <name evidence="19" type="ORF">AW06_002830</name>
</gene>
<dbReference type="Gene3D" id="1.20.80.30">
    <property type="match status" value="1"/>
</dbReference>
<dbReference type="EC" id="2.7.9.1" evidence="4 12"/>
<dbReference type="InterPro" id="IPR010121">
    <property type="entry name" value="Pyruvate_phosphate_dikinase"/>
</dbReference>
<evidence type="ECO:0000256" key="6">
    <source>
        <dbReference type="ARBA" id="ARBA00022679"/>
    </source>
</evidence>
<feature type="domain" description="Pyruvate phosphate dikinase AMP/ATP-binding" evidence="17">
    <location>
        <begin position="24"/>
        <end position="392"/>
    </location>
</feature>
<dbReference type="NCBIfam" id="TIGR01828">
    <property type="entry name" value="pyru_phos_dikin"/>
    <property type="match status" value="1"/>
</dbReference>
<dbReference type="Pfam" id="PF02896">
    <property type="entry name" value="PEP-utilizers_C"/>
    <property type="match status" value="1"/>
</dbReference>
<evidence type="ECO:0000256" key="7">
    <source>
        <dbReference type="ARBA" id="ARBA00022723"/>
    </source>
</evidence>
<feature type="binding site" evidence="14">
    <location>
        <position position="803"/>
    </location>
    <ligand>
        <name>substrate</name>
    </ligand>
</feature>
<evidence type="ECO:0000256" key="11">
    <source>
        <dbReference type="ARBA" id="ARBA00022842"/>
    </source>
</evidence>
<evidence type="ECO:0000259" key="17">
    <source>
        <dbReference type="Pfam" id="PF01326"/>
    </source>
</evidence>
<dbReference type="GO" id="GO:0016301">
    <property type="term" value="F:kinase activity"/>
    <property type="evidence" value="ECO:0007669"/>
    <property type="project" value="UniProtKB-UniRule"/>
</dbReference>
<feature type="binding site" evidence="14">
    <location>
        <position position="802"/>
    </location>
    <ligand>
        <name>substrate</name>
    </ligand>
</feature>
<dbReference type="SUPFAM" id="SSF51621">
    <property type="entry name" value="Phosphoenolpyruvate/pyruvate domain"/>
    <property type="match status" value="1"/>
</dbReference>
<evidence type="ECO:0000256" key="9">
    <source>
        <dbReference type="ARBA" id="ARBA00022777"/>
    </source>
</evidence>
<evidence type="ECO:0000256" key="8">
    <source>
        <dbReference type="ARBA" id="ARBA00022741"/>
    </source>
</evidence>
<evidence type="ECO:0000256" key="2">
    <source>
        <dbReference type="ARBA" id="ARBA00003144"/>
    </source>
</evidence>
<dbReference type="InterPro" id="IPR000121">
    <property type="entry name" value="PEP_util_C"/>
</dbReference>
<keyword evidence="9" id="KW-0418">Kinase</keyword>
<reference evidence="19" key="1">
    <citation type="submission" date="2014-02" db="EMBL/GenBank/DDBJ databases">
        <title>Expanding our view of genomic diversity in Candidatus Accumulibacter clades.</title>
        <authorList>
            <person name="Skennerton C.T."/>
            <person name="Barr J.J."/>
            <person name="Slater F.R."/>
            <person name="Bond P.L."/>
            <person name="Tyson G.W."/>
        </authorList>
    </citation>
    <scope>NUCLEOTIDE SEQUENCE [LARGE SCALE GENOMIC DNA]</scope>
</reference>
<dbReference type="Pfam" id="PF01326">
    <property type="entry name" value="PPDK_N"/>
    <property type="match status" value="1"/>
</dbReference>
<dbReference type="PROSITE" id="PS00370">
    <property type="entry name" value="PEP_ENZYMES_PHOS_SITE"/>
    <property type="match status" value="1"/>
</dbReference>
<dbReference type="RefSeq" id="WP_034950531.1">
    <property type="nucleotide sequence ID" value="NZ_JDST02000064.1"/>
</dbReference>
<evidence type="ECO:0000256" key="13">
    <source>
        <dbReference type="PIRSR" id="PIRSR000853-1"/>
    </source>
</evidence>
<dbReference type="Gene3D" id="3.30.470.20">
    <property type="entry name" value="ATP-grasp fold, B domain"/>
    <property type="match status" value="1"/>
</dbReference>
<evidence type="ECO:0000256" key="4">
    <source>
        <dbReference type="ARBA" id="ARBA00011994"/>
    </source>
</evidence>
<evidence type="ECO:0000313" key="20">
    <source>
        <dbReference type="Proteomes" id="UP000021315"/>
    </source>
</evidence>
<feature type="binding site" evidence="14">
    <location>
        <position position="653"/>
    </location>
    <ligand>
        <name>substrate</name>
    </ligand>
</feature>
<evidence type="ECO:0000256" key="1">
    <source>
        <dbReference type="ARBA" id="ARBA00001946"/>
    </source>
</evidence>
<evidence type="ECO:0000256" key="10">
    <source>
        <dbReference type="ARBA" id="ARBA00022840"/>
    </source>
</evidence>
<sequence>MSTETKNVYVFGAARTDGDATMKNLLGGKGANLAEMCRLGILVPPGFTISTEVCAVYSEQGQDAVVKLIEADVRDGVAFVEKEMGKKFGDASDPLLLSVRSGSRASMPGMMDTILNLGLNDEAVAGLARKAGNERFAWDSYRRFVQMYGDVVMGLKPVSKQEHDPFEVVIDALKEKKGVQLDTELDTDDLKELVLRFKGLIRARVGREFPTDPWEQLWGAVMAVFQSWNNDRAKVYRELNDIPDSWGTAVNVQAMVFGNLGDQSGTGVAFTRDAGTGEDLFNGEFLVNAQGEDVVAGTRTPQQITLEGSRRWAQLALVSEEERRSRFPSLEELMPDIYRQLLQAETTLENHYRDMQDVEFTIQEGRLWMLQTRNGKRTGAAMVRIAMQMLKQGMIDEKEALRRVDPERLNELLHPVFDPSAIKRARSIAHGLPASPGAATGQIVFFADEAEEWVRKGKTVILVRQETSPEDLRGMSVAKGILTARGGMTSHAAVVARGMGKCCISGAGAVRVDYHARSMSIGDRTYQEGDWISLDGSTGEVYEGQIPTKEAELTGDFGALMELTDRYKRLGVRANADTPDDAKVARNFGAKGIGLCRTEHMFFEGDRIKAVREMILADDEAGRRRALAKLLPMQRGDFEGLFREMSGLPVTIRLLDPPLHEFVPHDEENQRIMAHEMNVPLGVIKMRVDDLHEFNPMMGHRGCRLGITYPEITEMQTRAILEAGLNMKAKGFDVKAEIMIPLVGTVREFNAQAKVIRQTAAAVFAERGEKLDYLLGTMIETPRAALIADSIGGQAEFFSFGTNDLTQMTMGFSRDDAGKFLPSYLKDGMYEQDPFQSIDQKGVGLLVKMAVEKGRSVRPGIKLGVCGEHGGDPASVAFFHRTGLDYVSCSPFRVPLARLAAAQSALDDGK</sequence>
<dbReference type="GO" id="GO:0050242">
    <property type="term" value="F:pyruvate, phosphate dikinase activity"/>
    <property type="evidence" value="ECO:0007669"/>
    <property type="project" value="UniProtKB-UniRule"/>
</dbReference>
<dbReference type="SUPFAM" id="SSF52009">
    <property type="entry name" value="Phosphohistidine domain"/>
    <property type="match status" value="1"/>
</dbReference>
<feature type="binding site" evidence="15">
    <location>
        <position position="804"/>
    </location>
    <ligand>
        <name>Mg(2+)</name>
        <dbReference type="ChEBI" id="CHEBI:18420"/>
    </ligand>
</feature>
<dbReference type="InterPro" id="IPR040442">
    <property type="entry name" value="Pyrv_kinase-like_dom_sf"/>
</dbReference>
<comment type="cofactor">
    <cofactor evidence="1 12 15">
        <name>Mg(2+)</name>
        <dbReference type="ChEBI" id="CHEBI:18420"/>
    </cofactor>
</comment>
<dbReference type="GO" id="GO:0005524">
    <property type="term" value="F:ATP binding"/>
    <property type="evidence" value="ECO:0007669"/>
    <property type="project" value="UniProtKB-UniRule"/>
</dbReference>
<feature type="binding site" evidence="14">
    <location>
        <position position="780"/>
    </location>
    <ligand>
        <name>substrate</name>
    </ligand>
</feature>
<evidence type="ECO:0000256" key="15">
    <source>
        <dbReference type="PIRSR" id="PIRSR000853-3"/>
    </source>
</evidence>
<evidence type="ECO:0000259" key="18">
    <source>
        <dbReference type="Pfam" id="PF02896"/>
    </source>
</evidence>
<evidence type="ECO:0000256" key="14">
    <source>
        <dbReference type="PIRSR" id="PIRSR000853-2"/>
    </source>
</evidence>
<evidence type="ECO:0000256" key="3">
    <source>
        <dbReference type="ARBA" id="ARBA00007837"/>
    </source>
</evidence>
<keyword evidence="11 15" id="KW-0460">Magnesium</keyword>
<dbReference type="PANTHER" id="PTHR22931">
    <property type="entry name" value="PHOSPHOENOLPYRUVATE DIKINASE-RELATED"/>
    <property type="match status" value="1"/>
</dbReference>
<feature type="domain" description="PEP-utilising enzyme C-terminal" evidence="18">
    <location>
        <begin position="555"/>
        <end position="904"/>
    </location>
</feature>
<evidence type="ECO:0000256" key="5">
    <source>
        <dbReference type="ARBA" id="ARBA00020138"/>
    </source>
</evidence>
<dbReference type="InterPro" id="IPR023151">
    <property type="entry name" value="PEP_util_CS"/>
</dbReference>
<proteinExistence type="inferred from homology"/>
<feature type="domain" description="PEP-utilising enzyme mobile" evidence="16">
    <location>
        <begin position="459"/>
        <end position="539"/>
    </location>
</feature>
<dbReference type="PIRSF" id="PIRSF000853">
    <property type="entry name" value="PPDK"/>
    <property type="match status" value="1"/>
</dbReference>
<evidence type="ECO:0000256" key="12">
    <source>
        <dbReference type="PIRNR" id="PIRNR000853"/>
    </source>
</evidence>
<accession>A0A080M4C4</accession>
<feature type="binding site" evidence="14">
    <location>
        <position position="804"/>
    </location>
    <ligand>
        <name>substrate</name>
    </ligand>
</feature>
<feature type="binding site" evidence="15">
    <location>
        <position position="780"/>
    </location>
    <ligand>
        <name>Mg(2+)</name>
        <dbReference type="ChEBI" id="CHEBI:18420"/>
    </ligand>
</feature>
<organism evidence="19 20">
    <name type="scientific">Candidatus Accumulibacter cognatus</name>
    <dbReference type="NCBI Taxonomy" id="2954383"/>
    <lineage>
        <taxon>Bacteria</taxon>
        <taxon>Pseudomonadati</taxon>
        <taxon>Pseudomonadota</taxon>
        <taxon>Betaproteobacteria</taxon>
        <taxon>Candidatus Accumulibacter</taxon>
    </lineage>
</organism>
<evidence type="ECO:0000259" key="16">
    <source>
        <dbReference type="Pfam" id="PF00391"/>
    </source>
</evidence>
<dbReference type="PANTHER" id="PTHR22931:SF9">
    <property type="entry name" value="PYRUVATE, PHOSPHATE DIKINASE 1, CHLOROPLASTIC"/>
    <property type="match status" value="1"/>
</dbReference>
<dbReference type="Gene3D" id="3.50.30.10">
    <property type="entry name" value="Phosphohistidine domain"/>
    <property type="match status" value="1"/>
</dbReference>
<dbReference type="GO" id="GO:0046872">
    <property type="term" value="F:metal ion binding"/>
    <property type="evidence" value="ECO:0007669"/>
    <property type="project" value="UniProtKB-UniRule"/>
</dbReference>
<dbReference type="Proteomes" id="UP000021315">
    <property type="component" value="Unassembled WGS sequence"/>
</dbReference>
<dbReference type="InterPro" id="IPR018274">
    <property type="entry name" value="PEP_util_AS"/>
</dbReference>
<keyword evidence="7 15" id="KW-0479">Metal-binding</keyword>
<dbReference type="InterPro" id="IPR002192">
    <property type="entry name" value="PPDK_AMP/ATP-bd"/>
</dbReference>
<keyword evidence="6 19" id="KW-0808">Transferase</keyword>
<comment type="function">
    <text evidence="2">Catalyzes the reversible phosphorylation of pyruvate and phosphate.</text>
</comment>
<feature type="active site" description="Proton donor" evidence="13">
    <location>
        <position position="866"/>
    </location>
</feature>
<feature type="binding site" evidence="14">
    <location>
        <position position="597"/>
    </location>
    <ligand>
        <name>substrate</name>
    </ligand>
</feature>
<keyword evidence="20" id="KW-1185">Reference proteome</keyword>
<keyword evidence="19" id="KW-0670">Pyruvate</keyword>
<feature type="active site" description="Tele-phosphohistidine intermediate" evidence="13">
    <location>
        <position position="491"/>
    </location>
</feature>
<dbReference type="InterPro" id="IPR013815">
    <property type="entry name" value="ATP_grasp_subdomain_1"/>
</dbReference>
<feature type="binding site" evidence="14">
    <location>
        <position position="801"/>
    </location>
    <ligand>
        <name>substrate</name>
    </ligand>
</feature>
<comment type="catalytic activity">
    <reaction evidence="12">
        <text>pyruvate + phosphate + ATP = phosphoenolpyruvate + AMP + diphosphate + H(+)</text>
        <dbReference type="Rhea" id="RHEA:10756"/>
        <dbReference type="ChEBI" id="CHEBI:15361"/>
        <dbReference type="ChEBI" id="CHEBI:15378"/>
        <dbReference type="ChEBI" id="CHEBI:30616"/>
        <dbReference type="ChEBI" id="CHEBI:33019"/>
        <dbReference type="ChEBI" id="CHEBI:43474"/>
        <dbReference type="ChEBI" id="CHEBI:58702"/>
        <dbReference type="ChEBI" id="CHEBI:456215"/>
        <dbReference type="EC" id="2.7.9.1"/>
    </reaction>
</comment>
<dbReference type="Pfam" id="PF00391">
    <property type="entry name" value="PEP-utilizers"/>
    <property type="match status" value="1"/>
</dbReference>
<dbReference type="InterPro" id="IPR008279">
    <property type="entry name" value="PEP-util_enz_mobile_dom"/>
</dbReference>
<keyword evidence="10" id="KW-0067">ATP-binding</keyword>